<evidence type="ECO:0000259" key="1">
    <source>
        <dbReference type="Pfam" id="PF18171"/>
    </source>
</evidence>
<gene>
    <name evidence="2" type="ORF">CUN59_01365</name>
</gene>
<dbReference type="InterPro" id="IPR041482">
    <property type="entry name" value="LSDAT_prok"/>
</dbReference>
<dbReference type="GO" id="GO:0005886">
    <property type="term" value="C:plasma membrane"/>
    <property type="evidence" value="ECO:0007669"/>
    <property type="project" value="TreeGrafter"/>
</dbReference>
<dbReference type="GO" id="GO:0099604">
    <property type="term" value="F:ligand-gated calcium channel activity"/>
    <property type="evidence" value="ECO:0007669"/>
    <property type="project" value="TreeGrafter"/>
</dbReference>
<dbReference type="EMBL" id="PGEM01000008">
    <property type="protein sequence ID" value="PPJ65063.1"/>
    <property type="molecule type" value="Genomic_DNA"/>
</dbReference>
<feature type="domain" description="LSDAT prokaryote" evidence="1">
    <location>
        <begin position="39"/>
        <end position="234"/>
    </location>
</feature>
<evidence type="ECO:0000313" key="2">
    <source>
        <dbReference type="EMBL" id="PPJ65063.1"/>
    </source>
</evidence>
<comment type="caution">
    <text evidence="2">The sequence shown here is derived from an EMBL/GenBank/DDBJ whole genome shotgun (WGS) entry which is preliminary data.</text>
</comment>
<dbReference type="Proteomes" id="UP000239589">
    <property type="component" value="Unassembled WGS sequence"/>
</dbReference>
<accession>A0A2S6CZ82</accession>
<protein>
    <recommendedName>
        <fullName evidence="1">LSDAT prokaryote domain-containing protein</fullName>
    </recommendedName>
</protein>
<proteinExistence type="predicted"/>
<dbReference type="OrthoDB" id="582259at2"/>
<dbReference type="PANTHER" id="PTHR13800:SF12">
    <property type="entry name" value="TRANSIENT RECEPTOR POTENTIAL CATION CHANNEL SUBFAMILY M MEMBER-LIKE 2"/>
    <property type="match status" value="1"/>
</dbReference>
<organism evidence="2 3">
    <name type="scientific">Cuspidothrix issatschenkoi CHARLIE-1</name>
    <dbReference type="NCBI Taxonomy" id="2052836"/>
    <lineage>
        <taxon>Bacteria</taxon>
        <taxon>Bacillati</taxon>
        <taxon>Cyanobacteriota</taxon>
        <taxon>Cyanophyceae</taxon>
        <taxon>Nostocales</taxon>
        <taxon>Aphanizomenonaceae</taxon>
        <taxon>Cuspidothrix</taxon>
    </lineage>
</organism>
<sequence>MENSFKLTFNQEQAAIAIKVSETAELPHALANIGLGSSRPILVIVGGASQISDTDFIRIQSLFVEVLAPIAENLGACVVDGGTDAGVMRLIGYARSQIKAQFPLIGVAPIGKVIIPEQTTTPSGDACPLQSDHTHFVLVPGDNWGDESSWIADVATVLAGEYPSVTVLINGGEITFTDALNSVSAGRLVIAVAGSGRTADKIASASVGDFTDERATKLAASGKLQTINLDAEHEELIYTITNLLSV</sequence>
<reference evidence="2 3" key="1">
    <citation type="submission" date="2018-02" db="EMBL/GenBank/DDBJ databases">
        <title>Discovery of a pederin family compound in a non-symbiotic bloom-forming cyanobacterium.</title>
        <authorList>
            <person name="Kust A."/>
            <person name="Mares J."/>
            <person name="Jokela J."/>
            <person name="Urajova P."/>
            <person name="Hajek J."/>
            <person name="Saurav K."/>
            <person name="Voracova K."/>
            <person name="Fewer D.P."/>
            <person name="Haapaniemi E."/>
            <person name="Permi P."/>
            <person name="Rehakova K."/>
            <person name="Sivonen K."/>
            <person name="Hrouzek P."/>
        </authorList>
    </citation>
    <scope>NUCLEOTIDE SEQUENCE [LARGE SCALE GENOMIC DNA]</scope>
    <source>
        <strain evidence="2 3">CHARLIE-1</strain>
    </source>
</reference>
<evidence type="ECO:0000313" key="3">
    <source>
        <dbReference type="Proteomes" id="UP000239589"/>
    </source>
</evidence>
<dbReference type="AlphaFoldDB" id="A0A2S6CZ82"/>
<keyword evidence="3" id="KW-1185">Reference proteome</keyword>
<dbReference type="InterPro" id="IPR050927">
    <property type="entry name" value="TRPM"/>
</dbReference>
<dbReference type="Pfam" id="PF18171">
    <property type="entry name" value="LSDAT_prok"/>
    <property type="match status" value="1"/>
</dbReference>
<dbReference type="RefSeq" id="WP_104386155.1">
    <property type="nucleotide sequence ID" value="NZ_PGEM01000008.1"/>
</dbReference>
<dbReference type="PANTHER" id="PTHR13800">
    <property type="entry name" value="TRANSIENT RECEPTOR POTENTIAL CATION CHANNEL, SUBFAMILY M, MEMBER 6"/>
    <property type="match status" value="1"/>
</dbReference>
<name>A0A2S6CZ82_9CYAN</name>